<evidence type="ECO:0000256" key="1">
    <source>
        <dbReference type="SAM" id="MobiDB-lite"/>
    </source>
</evidence>
<name>A0A183EKK6_9BILA</name>
<dbReference type="OrthoDB" id="17212at2759"/>
<dbReference type="EMBL" id="UYRT01112376">
    <property type="protein sequence ID" value="VDN45820.1"/>
    <property type="molecule type" value="Genomic_DNA"/>
</dbReference>
<sequence>MDTCLHEFSHENSKNKQWNWLQVYEGDEHKPKIVIHPANEAEDDMLPAQSTMPRTPRPPSTPRPPRKQFT</sequence>
<dbReference type="Proteomes" id="UP000271098">
    <property type="component" value="Unassembled WGS sequence"/>
</dbReference>
<evidence type="ECO:0000313" key="5">
    <source>
        <dbReference type="WBParaSite" id="GPUH_0002152401-mRNA-1"/>
    </source>
</evidence>
<keyword evidence="4" id="KW-1185">Reference proteome</keyword>
<reference evidence="5 6" key="1">
    <citation type="submission" date="2016-06" db="UniProtKB">
        <authorList>
            <consortium name="WormBaseParasite"/>
        </authorList>
    </citation>
    <scope>IDENTIFICATION</scope>
</reference>
<accession>A0A183EKK6</accession>
<dbReference type="AlphaFoldDB" id="A0A183EKK6"/>
<evidence type="ECO:0000313" key="4">
    <source>
        <dbReference type="Proteomes" id="UP000271098"/>
    </source>
</evidence>
<reference evidence="2 4" key="2">
    <citation type="submission" date="2018-11" db="EMBL/GenBank/DDBJ databases">
        <authorList>
            <consortium name="Pathogen Informatics"/>
        </authorList>
    </citation>
    <scope>NUCLEOTIDE SEQUENCE [LARGE SCALE GENOMIC DNA]</scope>
</reference>
<evidence type="ECO:0000313" key="3">
    <source>
        <dbReference type="EMBL" id="VDN45820.1"/>
    </source>
</evidence>
<dbReference type="WBParaSite" id="GPUH_0002152401-mRNA-1">
    <property type="protein sequence ID" value="GPUH_0002152401-mRNA-1"/>
    <property type="gene ID" value="GPUH_0002152401"/>
</dbReference>
<dbReference type="EMBL" id="UYRT01092744">
    <property type="protein sequence ID" value="VDN38362.1"/>
    <property type="molecule type" value="Genomic_DNA"/>
</dbReference>
<organism evidence="5">
    <name type="scientific">Gongylonema pulchrum</name>
    <dbReference type="NCBI Taxonomy" id="637853"/>
    <lineage>
        <taxon>Eukaryota</taxon>
        <taxon>Metazoa</taxon>
        <taxon>Ecdysozoa</taxon>
        <taxon>Nematoda</taxon>
        <taxon>Chromadorea</taxon>
        <taxon>Rhabditida</taxon>
        <taxon>Spirurina</taxon>
        <taxon>Spiruromorpha</taxon>
        <taxon>Spiruroidea</taxon>
        <taxon>Gongylonematidae</taxon>
        <taxon>Gongylonema</taxon>
    </lineage>
</organism>
<evidence type="ECO:0000313" key="2">
    <source>
        <dbReference type="EMBL" id="VDN38362.1"/>
    </source>
</evidence>
<protein>
    <submittedName>
        <fullName evidence="5 6">Ricin B-type lectin domain-containing protein</fullName>
    </submittedName>
</protein>
<dbReference type="WBParaSite" id="GPUH_0002665501-mRNA-1">
    <property type="protein sequence ID" value="GPUH_0002665501-mRNA-1"/>
    <property type="gene ID" value="GPUH_0002665501"/>
</dbReference>
<evidence type="ECO:0000313" key="6">
    <source>
        <dbReference type="WBParaSite" id="GPUH_0002665501-mRNA-1"/>
    </source>
</evidence>
<gene>
    <name evidence="2" type="ORF">GPUH_LOCUS21499</name>
    <name evidence="3" type="ORF">GPUH_LOCUS26624</name>
</gene>
<proteinExistence type="predicted"/>
<feature type="region of interest" description="Disordered" evidence="1">
    <location>
        <begin position="41"/>
        <end position="70"/>
    </location>
</feature>